<keyword evidence="1" id="KW-0732">Signal</keyword>
<sequence length="151" mass="15579">MRRMMFGLVAAAATVVAASGAHAQDPYLPVNPNGTLVVPDSSPIPNSSVPNGTMPGPSGTFSVPQNSTVMPAPTVVMPGTVPSGTVYPNYGTGWRGWGLFGGYSTMYGPTQANYNGMPAPYGGGGCNTCQNPCAPVNYEFGRGYDGFMTGW</sequence>
<dbReference type="RefSeq" id="WP_139228194.1">
    <property type="nucleotide sequence ID" value="NZ_FOQD01000001.1"/>
</dbReference>
<keyword evidence="3" id="KW-1185">Reference proteome</keyword>
<dbReference type="EMBL" id="FOQD01000001">
    <property type="protein sequence ID" value="SFH62310.1"/>
    <property type="molecule type" value="Genomic_DNA"/>
</dbReference>
<evidence type="ECO:0000313" key="2">
    <source>
        <dbReference type="EMBL" id="SFH62310.1"/>
    </source>
</evidence>
<dbReference type="Proteomes" id="UP000199518">
    <property type="component" value="Unassembled WGS sequence"/>
</dbReference>
<feature type="signal peptide" evidence="1">
    <location>
        <begin position="1"/>
        <end position="23"/>
    </location>
</feature>
<reference evidence="3" key="1">
    <citation type="submission" date="2016-10" db="EMBL/GenBank/DDBJ databases">
        <authorList>
            <person name="Varghese N."/>
            <person name="Submissions S."/>
        </authorList>
    </citation>
    <scope>NUCLEOTIDE SEQUENCE [LARGE SCALE GENOMIC DNA]</scope>
    <source>
        <strain evidence="3">DSM 26348</strain>
    </source>
</reference>
<protein>
    <submittedName>
        <fullName evidence="2">Uncharacterized protein</fullName>
    </submittedName>
</protein>
<organism evidence="2 3">
    <name type="scientific">Planctomicrobium piriforme</name>
    <dbReference type="NCBI Taxonomy" id="1576369"/>
    <lineage>
        <taxon>Bacteria</taxon>
        <taxon>Pseudomonadati</taxon>
        <taxon>Planctomycetota</taxon>
        <taxon>Planctomycetia</taxon>
        <taxon>Planctomycetales</taxon>
        <taxon>Planctomycetaceae</taxon>
        <taxon>Planctomicrobium</taxon>
    </lineage>
</organism>
<accession>A0A1I3BJH5</accession>
<evidence type="ECO:0000256" key="1">
    <source>
        <dbReference type="SAM" id="SignalP"/>
    </source>
</evidence>
<proteinExistence type="predicted"/>
<evidence type="ECO:0000313" key="3">
    <source>
        <dbReference type="Proteomes" id="UP000199518"/>
    </source>
</evidence>
<gene>
    <name evidence="2" type="ORF">SAMN05421753_101484</name>
</gene>
<name>A0A1I3BJH5_9PLAN</name>
<feature type="chain" id="PRO_5011583688" evidence="1">
    <location>
        <begin position="24"/>
        <end position="151"/>
    </location>
</feature>
<dbReference type="AlphaFoldDB" id="A0A1I3BJH5"/>